<reference evidence="1" key="1">
    <citation type="submission" date="2019-08" db="EMBL/GenBank/DDBJ databases">
        <authorList>
            <person name="Kucharzyk K."/>
            <person name="Murdoch R.W."/>
            <person name="Higgins S."/>
            <person name="Loffler F."/>
        </authorList>
    </citation>
    <scope>NUCLEOTIDE SEQUENCE</scope>
</reference>
<name>A0A644Z0W3_9ZZZZ</name>
<protein>
    <submittedName>
        <fullName evidence="1">Uncharacterized protein</fullName>
    </submittedName>
</protein>
<evidence type="ECO:0000313" key="1">
    <source>
        <dbReference type="EMBL" id="MPM34267.1"/>
    </source>
</evidence>
<gene>
    <name evidence="1" type="ORF">SDC9_80849</name>
</gene>
<dbReference type="AlphaFoldDB" id="A0A644Z0W3"/>
<sequence length="110" mass="11793">MTSAFPEASAVATATFALATATPAEAEKIYACAMEENLPLTISVTLSVIWSRKLEYVFSVEFCLDVTLSAPVSAMTAPLEREASCVLLSHAMEAEIFIEKPPMLAFAMIA</sequence>
<proteinExistence type="predicted"/>
<dbReference type="EMBL" id="VSSQ01006922">
    <property type="protein sequence ID" value="MPM34267.1"/>
    <property type="molecule type" value="Genomic_DNA"/>
</dbReference>
<organism evidence="1">
    <name type="scientific">bioreactor metagenome</name>
    <dbReference type="NCBI Taxonomy" id="1076179"/>
    <lineage>
        <taxon>unclassified sequences</taxon>
        <taxon>metagenomes</taxon>
        <taxon>ecological metagenomes</taxon>
    </lineage>
</organism>
<accession>A0A644Z0W3</accession>
<comment type="caution">
    <text evidence="1">The sequence shown here is derived from an EMBL/GenBank/DDBJ whole genome shotgun (WGS) entry which is preliminary data.</text>
</comment>